<comment type="caution">
    <text evidence="2">The sequence shown here is derived from an EMBL/GenBank/DDBJ whole genome shotgun (WGS) entry which is preliminary data.</text>
</comment>
<dbReference type="AlphaFoldDB" id="A0AAV4P4Q4"/>
<organism evidence="2 3">
    <name type="scientific">Caerostris extrusa</name>
    <name type="common">Bark spider</name>
    <name type="synonym">Caerostris bankana</name>
    <dbReference type="NCBI Taxonomy" id="172846"/>
    <lineage>
        <taxon>Eukaryota</taxon>
        <taxon>Metazoa</taxon>
        <taxon>Ecdysozoa</taxon>
        <taxon>Arthropoda</taxon>
        <taxon>Chelicerata</taxon>
        <taxon>Arachnida</taxon>
        <taxon>Araneae</taxon>
        <taxon>Araneomorphae</taxon>
        <taxon>Entelegynae</taxon>
        <taxon>Araneoidea</taxon>
        <taxon>Araneidae</taxon>
        <taxon>Caerostris</taxon>
    </lineage>
</organism>
<keyword evidence="3" id="KW-1185">Reference proteome</keyword>
<proteinExistence type="predicted"/>
<protein>
    <recommendedName>
        <fullName evidence="4">BRCT domain-containing protein</fullName>
    </recommendedName>
</protein>
<dbReference type="EMBL" id="BPLR01021596">
    <property type="protein sequence ID" value="GIX91609.1"/>
    <property type="molecule type" value="Genomic_DNA"/>
</dbReference>
<evidence type="ECO:0008006" key="4">
    <source>
        <dbReference type="Google" id="ProtNLM"/>
    </source>
</evidence>
<gene>
    <name evidence="2" type="ORF">CEXT_252961</name>
</gene>
<evidence type="ECO:0000313" key="2">
    <source>
        <dbReference type="EMBL" id="GIX91609.1"/>
    </source>
</evidence>
<feature type="compositionally biased region" description="Basic and acidic residues" evidence="1">
    <location>
        <begin position="96"/>
        <end position="115"/>
    </location>
</feature>
<feature type="region of interest" description="Disordered" evidence="1">
    <location>
        <begin position="83"/>
        <end position="115"/>
    </location>
</feature>
<evidence type="ECO:0000313" key="3">
    <source>
        <dbReference type="Proteomes" id="UP001054945"/>
    </source>
</evidence>
<sequence length="115" mass="12999">MSKKVVLSSTVIEKGEECRLLSPWLDTGLLTSTVKKLNTHKTSSSDVVTLCPNKQEEAVQQLGGTFTSYVILGLKWVSSKDRISPIPNMNRGQNEWNDHNIHNKPKYEQRIEGME</sequence>
<accession>A0AAV4P4Q4</accession>
<evidence type="ECO:0000256" key="1">
    <source>
        <dbReference type="SAM" id="MobiDB-lite"/>
    </source>
</evidence>
<reference evidence="2 3" key="1">
    <citation type="submission" date="2021-06" db="EMBL/GenBank/DDBJ databases">
        <title>Caerostris extrusa draft genome.</title>
        <authorList>
            <person name="Kono N."/>
            <person name="Arakawa K."/>
        </authorList>
    </citation>
    <scope>NUCLEOTIDE SEQUENCE [LARGE SCALE GENOMIC DNA]</scope>
</reference>
<name>A0AAV4P4Q4_CAEEX</name>
<dbReference type="Proteomes" id="UP001054945">
    <property type="component" value="Unassembled WGS sequence"/>
</dbReference>